<evidence type="ECO:0000313" key="4">
    <source>
        <dbReference type="Proteomes" id="UP000193144"/>
    </source>
</evidence>
<organism evidence="3 4">
    <name type="scientific">Clohesyomyces aquaticus</name>
    <dbReference type="NCBI Taxonomy" id="1231657"/>
    <lineage>
        <taxon>Eukaryota</taxon>
        <taxon>Fungi</taxon>
        <taxon>Dikarya</taxon>
        <taxon>Ascomycota</taxon>
        <taxon>Pezizomycotina</taxon>
        <taxon>Dothideomycetes</taxon>
        <taxon>Pleosporomycetidae</taxon>
        <taxon>Pleosporales</taxon>
        <taxon>Lindgomycetaceae</taxon>
        <taxon>Clohesyomyces</taxon>
    </lineage>
</organism>
<feature type="transmembrane region" description="Helical" evidence="1">
    <location>
        <begin position="53"/>
        <end position="73"/>
    </location>
</feature>
<feature type="transmembrane region" description="Helical" evidence="1">
    <location>
        <begin position="159"/>
        <end position="177"/>
    </location>
</feature>
<dbReference type="AlphaFoldDB" id="A0A1Y1YVB3"/>
<sequence length="289" mass="32447">MSLRMVFWAFDAWNITRVATSLLAASCFQHESKWLMCALSIHAASPCSGNDLIPSVLTLCGIALDVFSIVLSVKEQHSTTNSFYQQIKDRLSRAASAMIPLGAIMVWQYRVPLYTTMYSLSYEHDLFHEVFSLWMVGNFALFTACLFKDEVSIHLSRVVTILSGLVIAFETAWWTSLRHLTSITLLTFGVTSLRCVRGTLYEIWGSEMFKRRGTFTPGLHFFSTNSGITGNTGGPVQLHDVLVVVDRAREPVVMRRQGKMFEIVGSAYVGNKTKEELEGPNGAWELIRI</sequence>
<keyword evidence="2" id="KW-0732">Signal</keyword>
<feature type="transmembrane region" description="Helical" evidence="1">
    <location>
        <begin position="131"/>
        <end position="147"/>
    </location>
</feature>
<comment type="caution">
    <text evidence="3">The sequence shown here is derived from an EMBL/GenBank/DDBJ whole genome shotgun (WGS) entry which is preliminary data.</text>
</comment>
<keyword evidence="1" id="KW-0812">Transmembrane</keyword>
<proteinExistence type="predicted"/>
<keyword evidence="4" id="KW-1185">Reference proteome</keyword>
<reference evidence="3" key="1">
    <citation type="submission" date="2016-07" db="EMBL/GenBank/DDBJ databases">
        <title>Pervasive Adenine N6-methylation of Active Genes in Fungi.</title>
        <authorList>
            <consortium name="DOE Joint Genome Institute"/>
            <person name="Mondo S.J."/>
            <person name="Dannebaum R.O."/>
            <person name="Kuo R.C."/>
            <person name="Labutti K."/>
            <person name="Haridas S."/>
            <person name="Kuo A."/>
            <person name="Salamov A."/>
            <person name="Ahrendt S.R."/>
            <person name="Lipzen A."/>
            <person name="Sullivan W."/>
            <person name="Andreopoulos W.B."/>
            <person name="Clum A."/>
            <person name="Lindquist E."/>
            <person name="Daum C."/>
            <person name="Ramamoorthy G.K."/>
            <person name="Gryganskyi A."/>
            <person name="Culley D."/>
            <person name="Magnuson J.K."/>
            <person name="James T.Y."/>
            <person name="O'Malley M.A."/>
            <person name="Stajich J.E."/>
            <person name="Spatafora J.W."/>
            <person name="Visel A."/>
            <person name="Grigoriev I.V."/>
        </authorList>
    </citation>
    <scope>NUCLEOTIDE SEQUENCE [LARGE SCALE GENOMIC DNA]</scope>
    <source>
        <strain evidence="3">CBS 115471</strain>
    </source>
</reference>
<keyword evidence="1" id="KW-0472">Membrane</keyword>
<keyword evidence="1" id="KW-1133">Transmembrane helix</keyword>
<name>A0A1Y1YVB3_9PLEO</name>
<feature type="non-terminal residue" evidence="3">
    <location>
        <position position="289"/>
    </location>
</feature>
<evidence type="ECO:0000256" key="1">
    <source>
        <dbReference type="SAM" id="Phobius"/>
    </source>
</evidence>
<dbReference type="EMBL" id="MCFA01000167">
    <property type="protein sequence ID" value="ORY01667.1"/>
    <property type="molecule type" value="Genomic_DNA"/>
</dbReference>
<gene>
    <name evidence="3" type="ORF">BCR34DRAFT_574705</name>
</gene>
<feature type="transmembrane region" description="Helical" evidence="1">
    <location>
        <begin position="94"/>
        <end position="111"/>
    </location>
</feature>
<accession>A0A1Y1YVB3</accession>
<evidence type="ECO:0000313" key="3">
    <source>
        <dbReference type="EMBL" id="ORY01667.1"/>
    </source>
</evidence>
<feature type="signal peptide" evidence="2">
    <location>
        <begin position="1"/>
        <end position="20"/>
    </location>
</feature>
<protein>
    <submittedName>
        <fullName evidence="3">Uncharacterized protein</fullName>
    </submittedName>
</protein>
<feature type="chain" id="PRO_5012666129" evidence="2">
    <location>
        <begin position="21"/>
        <end position="289"/>
    </location>
</feature>
<evidence type="ECO:0000256" key="2">
    <source>
        <dbReference type="SAM" id="SignalP"/>
    </source>
</evidence>
<dbReference type="Proteomes" id="UP000193144">
    <property type="component" value="Unassembled WGS sequence"/>
</dbReference>